<reference evidence="3" key="1">
    <citation type="submission" date="2022-11" db="UniProtKB">
        <authorList>
            <consortium name="WormBaseParasite"/>
        </authorList>
    </citation>
    <scope>IDENTIFICATION</scope>
</reference>
<proteinExistence type="predicted"/>
<feature type="region of interest" description="Disordered" evidence="1">
    <location>
        <begin position="72"/>
        <end position="101"/>
    </location>
</feature>
<accession>A0A914P8I0</accession>
<evidence type="ECO:0000313" key="3">
    <source>
        <dbReference type="WBParaSite" id="PDA_v2.g14348.t1"/>
    </source>
</evidence>
<organism evidence="2 3">
    <name type="scientific">Panagrolaimus davidi</name>
    <dbReference type="NCBI Taxonomy" id="227884"/>
    <lineage>
        <taxon>Eukaryota</taxon>
        <taxon>Metazoa</taxon>
        <taxon>Ecdysozoa</taxon>
        <taxon>Nematoda</taxon>
        <taxon>Chromadorea</taxon>
        <taxon>Rhabditida</taxon>
        <taxon>Tylenchina</taxon>
        <taxon>Panagrolaimomorpha</taxon>
        <taxon>Panagrolaimoidea</taxon>
        <taxon>Panagrolaimidae</taxon>
        <taxon>Panagrolaimus</taxon>
    </lineage>
</organism>
<dbReference type="WBParaSite" id="PDA_v2.g14348.t1">
    <property type="protein sequence ID" value="PDA_v2.g14348.t1"/>
    <property type="gene ID" value="PDA_v2.g14348"/>
</dbReference>
<dbReference type="Proteomes" id="UP000887578">
    <property type="component" value="Unplaced"/>
</dbReference>
<evidence type="ECO:0000313" key="2">
    <source>
        <dbReference type="Proteomes" id="UP000887578"/>
    </source>
</evidence>
<name>A0A914P8I0_9BILA</name>
<evidence type="ECO:0000256" key="1">
    <source>
        <dbReference type="SAM" id="MobiDB-lite"/>
    </source>
</evidence>
<sequence length="125" mass="14213">MKLLSSFSILSKPAAIRALSSKFNASDCHIVTLKDGTVAAWHPQKEYSFQRTQAIDLEAVNKEKKAIQELQAADNYQRRQSSQYKDDGPDNQTLQNIFTVGPLEFKTRPREDRLHETAAPIPKRK</sequence>
<keyword evidence="2" id="KW-1185">Reference proteome</keyword>
<protein>
    <submittedName>
        <fullName evidence="3">Uncharacterized protein</fullName>
    </submittedName>
</protein>
<dbReference type="AlphaFoldDB" id="A0A914P8I0"/>